<sequence length="564" mass="62528">MSNRDPYTPPHRQPGSGHSSAHPINGHGSYHAGPAANKLNPGAGTFQPIHFSGFAPQNGSMAHANGNQVSQPSHDHLERRVDGLEREQFALRTDVEDLKTLCNSLHSSVEMMKKGGWSVSVGPFKDQSAAAFRQEFDQLTSEVHGHYNGANDYAKKVAVTDGSVSPKTTPTVPPHLRGARGGQQNGTPLPPHLRGTKGSSVESIASVETLTSANNPLVTDGNVDTTTAFTAQVPAIEHTPPCSAPGSPATTIHPDVPLQSIENLCITHAEAWKPHFLGTLPPLPTNVSIEIPSLDSMTTFHPDFLRNTFGGVLWSPGLTYIPPAPGPCILRNRTYYVLDAAYEPYLPSTPGTHGAKLTAFFNKHPAEEFGALPEGCGDSSENVPMFVLLPDEKKGGRKRYVYFGHYSQTRWSDKLDYDRMVQCVPQQVREYWAEELSASGRPGWVTDALMKHFFPKPEYEGRMFGVSEAQGGSVMSEDLDKREEKVLKDVKRYVEALREWEKDARMKTAMIKKDFIMQAFERADADDPPALRLWWEYLQCVNWNPDFYRMLATLQARNDNYERF</sequence>
<evidence type="ECO:0000313" key="4">
    <source>
        <dbReference type="Proteomes" id="UP000800094"/>
    </source>
</evidence>
<dbReference type="Proteomes" id="UP000800094">
    <property type="component" value="Unassembled WGS sequence"/>
</dbReference>
<organism evidence="3 4">
    <name type="scientific">Trematosphaeria pertusa</name>
    <dbReference type="NCBI Taxonomy" id="390896"/>
    <lineage>
        <taxon>Eukaryota</taxon>
        <taxon>Fungi</taxon>
        <taxon>Dikarya</taxon>
        <taxon>Ascomycota</taxon>
        <taxon>Pezizomycotina</taxon>
        <taxon>Dothideomycetes</taxon>
        <taxon>Pleosporomycetidae</taxon>
        <taxon>Pleosporales</taxon>
        <taxon>Massarineae</taxon>
        <taxon>Trematosphaeriaceae</taxon>
        <taxon>Trematosphaeria</taxon>
    </lineage>
</organism>
<feature type="region of interest" description="Disordered" evidence="1">
    <location>
        <begin position="161"/>
        <end position="201"/>
    </location>
</feature>
<protein>
    <recommendedName>
        <fullName evidence="2">DUF6697 domain-containing protein</fullName>
    </recommendedName>
</protein>
<dbReference type="RefSeq" id="XP_033678029.1">
    <property type="nucleotide sequence ID" value="XM_033819563.1"/>
</dbReference>
<dbReference type="AlphaFoldDB" id="A0A6A6HXT3"/>
<dbReference type="OrthoDB" id="5427977at2759"/>
<gene>
    <name evidence="3" type="ORF">BU26DRAFT_124879</name>
</gene>
<dbReference type="Pfam" id="PF20411">
    <property type="entry name" value="DUF6697"/>
    <property type="match status" value="1"/>
</dbReference>
<evidence type="ECO:0000256" key="1">
    <source>
        <dbReference type="SAM" id="MobiDB-lite"/>
    </source>
</evidence>
<reference evidence="3" key="1">
    <citation type="journal article" date="2020" name="Stud. Mycol.">
        <title>101 Dothideomycetes genomes: a test case for predicting lifestyles and emergence of pathogens.</title>
        <authorList>
            <person name="Haridas S."/>
            <person name="Albert R."/>
            <person name="Binder M."/>
            <person name="Bloem J."/>
            <person name="Labutti K."/>
            <person name="Salamov A."/>
            <person name="Andreopoulos B."/>
            <person name="Baker S."/>
            <person name="Barry K."/>
            <person name="Bills G."/>
            <person name="Bluhm B."/>
            <person name="Cannon C."/>
            <person name="Castanera R."/>
            <person name="Culley D."/>
            <person name="Daum C."/>
            <person name="Ezra D."/>
            <person name="Gonzalez J."/>
            <person name="Henrissat B."/>
            <person name="Kuo A."/>
            <person name="Liang C."/>
            <person name="Lipzen A."/>
            <person name="Lutzoni F."/>
            <person name="Magnuson J."/>
            <person name="Mondo S."/>
            <person name="Nolan M."/>
            <person name="Ohm R."/>
            <person name="Pangilinan J."/>
            <person name="Park H.-J."/>
            <person name="Ramirez L."/>
            <person name="Alfaro M."/>
            <person name="Sun H."/>
            <person name="Tritt A."/>
            <person name="Yoshinaga Y."/>
            <person name="Zwiers L.-H."/>
            <person name="Turgeon B."/>
            <person name="Goodwin S."/>
            <person name="Spatafora J."/>
            <person name="Crous P."/>
            <person name="Grigoriev I."/>
        </authorList>
    </citation>
    <scope>NUCLEOTIDE SEQUENCE</scope>
    <source>
        <strain evidence="3">CBS 122368</strain>
    </source>
</reference>
<keyword evidence="4" id="KW-1185">Reference proteome</keyword>
<feature type="domain" description="DUF6697" evidence="2">
    <location>
        <begin position="299"/>
        <end position="553"/>
    </location>
</feature>
<name>A0A6A6HXT3_9PLEO</name>
<evidence type="ECO:0000259" key="2">
    <source>
        <dbReference type="Pfam" id="PF20411"/>
    </source>
</evidence>
<accession>A0A6A6HXT3</accession>
<evidence type="ECO:0000313" key="3">
    <source>
        <dbReference type="EMBL" id="KAF2243025.1"/>
    </source>
</evidence>
<proteinExistence type="predicted"/>
<dbReference type="EMBL" id="ML987206">
    <property type="protein sequence ID" value="KAF2243025.1"/>
    <property type="molecule type" value="Genomic_DNA"/>
</dbReference>
<dbReference type="InterPro" id="IPR046520">
    <property type="entry name" value="DUF6697"/>
</dbReference>
<dbReference type="GeneID" id="54572893"/>
<feature type="compositionally biased region" description="Polar residues" evidence="1">
    <location>
        <begin position="55"/>
        <end position="72"/>
    </location>
</feature>
<feature type="region of interest" description="Disordered" evidence="1">
    <location>
        <begin position="1"/>
        <end position="74"/>
    </location>
</feature>